<evidence type="ECO:0000313" key="2">
    <source>
        <dbReference type="EMBL" id="HAC6565150.1"/>
    </source>
</evidence>
<name>A0A702E1S0_SALER</name>
<protein>
    <submittedName>
        <fullName evidence="2">Uncharacterized protein</fullName>
    </submittedName>
</protein>
<proteinExistence type="predicted"/>
<keyword evidence="1" id="KW-0472">Membrane</keyword>
<evidence type="ECO:0000256" key="1">
    <source>
        <dbReference type="SAM" id="Phobius"/>
    </source>
</evidence>
<comment type="caution">
    <text evidence="2">The sequence shown here is derived from an EMBL/GenBank/DDBJ whole genome shotgun (WGS) entry which is preliminary data.</text>
</comment>
<feature type="transmembrane region" description="Helical" evidence="1">
    <location>
        <begin position="35"/>
        <end position="54"/>
    </location>
</feature>
<accession>A0A702E1S0</accession>
<sequence length="73" mass="8248">MFGVITYIINDTRSGAFENKCNFLVFMMIKYGENSISLVMLLIFMIIYLILITGEPKGFQSSNLCASARLKRG</sequence>
<keyword evidence="1" id="KW-1133">Transmembrane helix</keyword>
<dbReference type="EMBL" id="DAAMGL010000005">
    <property type="protein sequence ID" value="HAC6565150.1"/>
    <property type="molecule type" value="Genomic_DNA"/>
</dbReference>
<dbReference type="EMBL" id="DAAMGM010000006">
    <property type="protein sequence ID" value="HAC6574636.1"/>
    <property type="molecule type" value="Genomic_DNA"/>
</dbReference>
<dbReference type="AlphaFoldDB" id="A0A702E1S0"/>
<evidence type="ECO:0000313" key="3">
    <source>
        <dbReference type="EMBL" id="HAC6574636.1"/>
    </source>
</evidence>
<reference evidence="2" key="1">
    <citation type="journal article" date="2018" name="Genome Biol.">
        <title>SKESA: strategic k-mer extension for scrupulous assemblies.</title>
        <authorList>
            <person name="Souvorov A."/>
            <person name="Agarwala R."/>
            <person name="Lipman D.J."/>
        </authorList>
    </citation>
    <scope>NUCLEOTIDE SEQUENCE</scope>
    <source>
        <strain evidence="3">232-84</strain>
        <strain evidence="2">973-77</strain>
    </source>
</reference>
<organism evidence="2">
    <name type="scientific">Salmonella enterica</name>
    <name type="common">Salmonella choleraesuis</name>
    <dbReference type="NCBI Taxonomy" id="28901"/>
    <lineage>
        <taxon>Bacteria</taxon>
        <taxon>Pseudomonadati</taxon>
        <taxon>Pseudomonadota</taxon>
        <taxon>Gammaproteobacteria</taxon>
        <taxon>Enterobacterales</taxon>
        <taxon>Enterobacteriaceae</taxon>
        <taxon>Salmonella</taxon>
    </lineage>
</organism>
<gene>
    <name evidence="3" type="ORF">G0B27_10345</name>
    <name evidence="2" type="ORF">G0B48_07985</name>
</gene>
<keyword evidence="1" id="KW-0812">Transmembrane</keyword>
<reference evidence="2" key="2">
    <citation type="submission" date="2018-07" db="EMBL/GenBank/DDBJ databases">
        <authorList>
            <consortium name="NCBI Pathogen Detection Project"/>
        </authorList>
    </citation>
    <scope>NUCLEOTIDE SEQUENCE</scope>
    <source>
        <strain evidence="3">232-84</strain>
        <strain evidence="2">973-77</strain>
    </source>
</reference>